<dbReference type="InterPro" id="IPR004869">
    <property type="entry name" value="MMPL_dom"/>
</dbReference>
<dbReference type="RefSeq" id="WP_013397819.1">
    <property type="nucleotide sequence ID" value="NC_014643.1"/>
</dbReference>
<feature type="transmembrane region" description="Helical" evidence="7">
    <location>
        <begin position="696"/>
        <end position="722"/>
    </location>
</feature>
<proteinExistence type="predicted"/>
<feature type="domain" description="Membrane transport protein MMPL" evidence="8">
    <location>
        <begin position="99"/>
        <end position="379"/>
    </location>
</feature>
<evidence type="ECO:0000259" key="8">
    <source>
        <dbReference type="Pfam" id="PF03176"/>
    </source>
</evidence>
<dbReference type="GeneID" id="29742477"/>
<keyword evidence="5 7" id="KW-0472">Membrane</keyword>
<dbReference type="PANTHER" id="PTHR33406:SF13">
    <property type="entry name" value="MEMBRANE PROTEIN YDFJ"/>
    <property type="match status" value="1"/>
</dbReference>
<evidence type="ECO:0000313" key="9">
    <source>
        <dbReference type="EMBL" id="ADP39992.1"/>
    </source>
</evidence>
<evidence type="ECO:0000256" key="5">
    <source>
        <dbReference type="ARBA" id="ARBA00023136"/>
    </source>
</evidence>
<dbReference type="PANTHER" id="PTHR33406">
    <property type="entry name" value="MEMBRANE PROTEIN MJ1562-RELATED"/>
    <property type="match status" value="1"/>
</dbReference>
<feature type="region of interest" description="Disordered" evidence="6">
    <location>
        <begin position="1"/>
        <end position="22"/>
    </location>
</feature>
<feature type="transmembrane region" description="Helical" evidence="7">
    <location>
        <begin position="265"/>
        <end position="284"/>
    </location>
</feature>
<dbReference type="Proteomes" id="UP000000387">
    <property type="component" value="Chromosome"/>
</dbReference>
<feature type="transmembrane region" description="Helical" evidence="7">
    <location>
        <begin position="52"/>
        <end position="72"/>
    </location>
</feature>
<evidence type="ECO:0000256" key="3">
    <source>
        <dbReference type="ARBA" id="ARBA00022692"/>
    </source>
</evidence>
<dbReference type="HOGENOM" id="CLU_005108_5_2_11"/>
<feature type="transmembrane region" description="Helical" evidence="7">
    <location>
        <begin position="555"/>
        <end position="574"/>
    </location>
</feature>
<protein>
    <submittedName>
        <fullName evidence="9">Cation diffusion facilitator family transporter</fullName>
    </submittedName>
</protein>
<reference evidence="10" key="1">
    <citation type="submission" date="2010-10" db="EMBL/GenBank/DDBJ databases">
        <title>The complete genome of Rothia dentocariosa ATCC 17931.</title>
        <authorList>
            <person name="Muzny D."/>
            <person name="Qin X."/>
            <person name="Buhay C."/>
            <person name="Dugan-Rocha S."/>
            <person name="Ding Y."/>
            <person name="Chen G."/>
            <person name="Hawes A."/>
            <person name="Holder M."/>
            <person name="Jhangiani S."/>
            <person name="Johnson A."/>
            <person name="Khan Z."/>
            <person name="Li Z."/>
            <person name="Liu W."/>
            <person name="Liu X."/>
            <person name="Perez L."/>
            <person name="Shen H."/>
            <person name="Wang Q."/>
            <person name="Watt J."/>
            <person name="Xi L."/>
            <person name="Xin Y."/>
            <person name="Zhou J."/>
            <person name="Deng J."/>
            <person name="Jiang H."/>
            <person name="Liu Y."/>
            <person name="Qu J."/>
            <person name="Song X.-Z."/>
            <person name="Zhang L."/>
            <person name="Villasana D."/>
            <person name="Johnson A."/>
            <person name="Liu J."/>
            <person name="Liyanage D."/>
            <person name="Lorensuhewa L."/>
            <person name="Robinson T."/>
            <person name="Song A."/>
            <person name="Song B.-B."/>
            <person name="Dinh H."/>
            <person name="Thornton R."/>
            <person name="Coyle M."/>
            <person name="Francisco L."/>
            <person name="Jackson L."/>
            <person name="Javaid M."/>
            <person name="Korchina V."/>
            <person name="Kovar C."/>
            <person name="Mata R."/>
            <person name="Mathew T."/>
            <person name="Ngo R."/>
            <person name="Nguyen L."/>
            <person name="Nguyen N."/>
            <person name="Okwuonu G."/>
            <person name="Ongeri F."/>
            <person name="Pham C."/>
            <person name="Simmons D."/>
            <person name="Wilczek-Boney K."/>
            <person name="Hale W."/>
            <person name="Jakkamsetti A."/>
            <person name="Pham P."/>
            <person name="Ruth R."/>
            <person name="San Lucas F."/>
            <person name="Warren J."/>
            <person name="Zhang J."/>
            <person name="Zhao Z."/>
            <person name="Zhou C."/>
            <person name="Zhu D."/>
            <person name="Lee S."/>
            <person name="Bess C."/>
            <person name="Blankenburg K."/>
            <person name="Forbes L."/>
            <person name="Fu Q."/>
            <person name="Gubbala S."/>
            <person name="Hirani K."/>
            <person name="Jayaseelan J.C."/>
            <person name="Lara F."/>
            <person name="Munidasa M."/>
            <person name="Palculict T."/>
            <person name="Patil S."/>
            <person name="Pu L.-L."/>
            <person name="Saada N."/>
            <person name="Tang L."/>
            <person name="Weissenberger G."/>
            <person name="Zhu Y."/>
            <person name="Hemphill L."/>
            <person name="Shang Y."/>
            <person name="Youmans B."/>
            <person name="Ayvaz T."/>
            <person name="Ross M."/>
            <person name="Santibanez J."/>
            <person name="Aqrawi P."/>
            <person name="Gross S."/>
            <person name="Joshi V."/>
            <person name="Fowler G."/>
            <person name="Nazareth L."/>
            <person name="Reid J."/>
            <person name="Worley K."/>
            <person name="Petrosino J."/>
            <person name="Highlander S."/>
            <person name="Gibbs R."/>
        </authorList>
    </citation>
    <scope>NUCLEOTIDE SEQUENCE [LARGE SCALE GENOMIC DNA]</scope>
    <source>
        <strain evidence="10">ATCC 17931 / CDC X599 / XDIA</strain>
    </source>
</reference>
<dbReference type="SUPFAM" id="SSF82866">
    <property type="entry name" value="Multidrug efflux transporter AcrB transmembrane domain"/>
    <property type="match status" value="2"/>
</dbReference>
<dbReference type="eggNOG" id="COG2409">
    <property type="taxonomic scope" value="Bacteria"/>
</dbReference>
<dbReference type="Gene3D" id="1.20.1640.10">
    <property type="entry name" value="Multidrug efflux transporter AcrB transmembrane domain"/>
    <property type="match status" value="2"/>
</dbReference>
<keyword evidence="4 7" id="KW-1133">Transmembrane helix</keyword>
<evidence type="ECO:0000256" key="2">
    <source>
        <dbReference type="ARBA" id="ARBA00022475"/>
    </source>
</evidence>
<dbReference type="InterPro" id="IPR050545">
    <property type="entry name" value="Mycobact_MmpL"/>
</dbReference>
<dbReference type="Pfam" id="PF03176">
    <property type="entry name" value="MMPL"/>
    <property type="match status" value="2"/>
</dbReference>
<evidence type="ECO:0000256" key="1">
    <source>
        <dbReference type="ARBA" id="ARBA00004651"/>
    </source>
</evidence>
<sequence length="748" mass="79785">MRLYGKKNNSGSSARYPSGEPSEINSSNLHAVGSSHGGIIRGVALWSARRPIWALLVWVLLIGLTVSLSTLIPTRMAGEVDSLNGQSREAAVMARDAGKHNAAEENVLLKRSDGAEISEEQDGVAIEDLHRQLGTASHVESVKDPVPSEDGKSVLITASIEGNPDTASERVEGVHSAVSDFSSHHSEYTTVNTGNATINSDFQTWLGEDLNHATVVTLPITLIILLIVFGAWIVAGLPLLVGLASVFSATGLWAVASQVFPDQGLISHVILLIGMAVGVDYSLFYVRRFREERTVGHQRLEATHIAAETAGHSVLVSGIAVCLSMAGLLLVQDVLSTGAAIGAILVVLVAMMSSLTVLPALLMLLRGAVDRPRVPFVWRLSQGTGGSKLAHRIIGPVSRYPWVALAIMAVLFGALAAPAASMSLKMTTVDDYPRYLSSMQALDDIREAFPGSKSSANVVLEGEPEQVRQAVDKVTQHAGEDTQTYAGVSNTWTSADQRTAVVDIAVKHTSDSAQAHQAVNRLRSDVAPSLGVSRWAVGGDIASGMDYTQNLSSKIPWVVGIVIGVTFIFMFGAYRSIPLAGITIVLNLASTLAAFGAVTAIFQGTWAENLLGFTSTGHVVSWIPLMLFVILSGLSLDYHILVVSRIREFAAAGYSTQDAIREGITRTAGVITSAAVIMIAVFCVFGGLSFIEMKQIGIGLAFAVLLDATVVRLVFLPALLMVCRRFLWWPSKNIGQGIKTSYEMLPRS</sequence>
<evidence type="ECO:0000256" key="4">
    <source>
        <dbReference type="ARBA" id="ARBA00022989"/>
    </source>
</evidence>
<feature type="transmembrane region" description="Helical" evidence="7">
    <location>
        <begin position="581"/>
        <end position="602"/>
    </location>
</feature>
<dbReference type="AlphaFoldDB" id="E3H0Y9"/>
<feature type="domain" description="Membrane transport protein MMPL" evidence="8">
    <location>
        <begin position="437"/>
        <end position="733"/>
    </location>
</feature>
<evidence type="ECO:0000256" key="6">
    <source>
        <dbReference type="SAM" id="MobiDB-lite"/>
    </source>
</evidence>
<feature type="transmembrane region" description="Helical" evidence="7">
    <location>
        <begin position="622"/>
        <end position="643"/>
    </location>
</feature>
<dbReference type="KEGG" id="rdn:HMPREF0733_10534"/>
<feature type="transmembrane region" description="Helical" evidence="7">
    <location>
        <begin position="337"/>
        <end position="365"/>
    </location>
</feature>
<keyword evidence="2" id="KW-1003">Cell membrane</keyword>
<comment type="subcellular location">
    <subcellularLocation>
        <location evidence="1">Cell membrane</location>
        <topology evidence="1">Multi-pass membrane protein</topology>
    </subcellularLocation>
</comment>
<feature type="transmembrane region" description="Helical" evidence="7">
    <location>
        <begin position="305"/>
        <end position="331"/>
    </location>
</feature>
<dbReference type="EMBL" id="CP002280">
    <property type="protein sequence ID" value="ADP39992.1"/>
    <property type="molecule type" value="Genomic_DNA"/>
</dbReference>
<gene>
    <name evidence="9" type="ordered locus">HMPREF0733_10534</name>
</gene>
<keyword evidence="3 7" id="KW-0812">Transmembrane</keyword>
<feature type="transmembrane region" description="Helical" evidence="7">
    <location>
        <begin position="402"/>
        <end position="424"/>
    </location>
</feature>
<feature type="transmembrane region" description="Helical" evidence="7">
    <location>
        <begin position="220"/>
        <end position="253"/>
    </location>
</feature>
<feature type="transmembrane region" description="Helical" evidence="7">
    <location>
        <begin position="664"/>
        <end position="690"/>
    </location>
</feature>
<accession>E3H0Y9</accession>
<evidence type="ECO:0000256" key="7">
    <source>
        <dbReference type="SAM" id="Phobius"/>
    </source>
</evidence>
<organism evidence="9 10">
    <name type="scientific">Rothia dentocariosa (strain ATCC 17931 / CDC X599 / XDIA)</name>
    <dbReference type="NCBI Taxonomy" id="762948"/>
    <lineage>
        <taxon>Bacteria</taxon>
        <taxon>Bacillati</taxon>
        <taxon>Actinomycetota</taxon>
        <taxon>Actinomycetes</taxon>
        <taxon>Micrococcales</taxon>
        <taxon>Micrococcaceae</taxon>
        <taxon>Rothia</taxon>
    </lineage>
</organism>
<dbReference type="GO" id="GO:0005886">
    <property type="term" value="C:plasma membrane"/>
    <property type="evidence" value="ECO:0007669"/>
    <property type="project" value="UniProtKB-SubCell"/>
</dbReference>
<name>E3H0Y9_ROTDC</name>
<evidence type="ECO:0000313" key="10">
    <source>
        <dbReference type="Proteomes" id="UP000000387"/>
    </source>
</evidence>